<comment type="subcellular location">
    <subcellularLocation>
        <location evidence="1">Nucleus</location>
    </subcellularLocation>
</comment>
<proteinExistence type="predicted"/>
<keyword evidence="3" id="KW-0235">DNA replication</keyword>
<dbReference type="GO" id="GO:0006271">
    <property type="term" value="P:DNA strand elongation involved in DNA replication"/>
    <property type="evidence" value="ECO:0007669"/>
    <property type="project" value="TreeGrafter"/>
</dbReference>
<evidence type="ECO:0000256" key="4">
    <source>
        <dbReference type="ARBA" id="ARBA00023242"/>
    </source>
</evidence>
<dbReference type="Gene3D" id="3.90.1030.20">
    <property type="entry name" value="DNA polymerase delta, p66 (Cdc27) subunit, wHTH domain"/>
    <property type="match status" value="1"/>
</dbReference>
<protein>
    <recommendedName>
        <fullName evidence="2">DNA polymerase delta subunit 3</fullName>
    </recommendedName>
</protein>
<evidence type="ECO:0000256" key="3">
    <source>
        <dbReference type="ARBA" id="ARBA00022705"/>
    </source>
</evidence>
<dbReference type="PANTHER" id="PTHR17598">
    <property type="entry name" value="DNA POLYMERASE DELTA SUBUNIT 3"/>
    <property type="match status" value="1"/>
</dbReference>
<dbReference type="OrthoDB" id="514823at2759"/>
<dbReference type="Pfam" id="PF09507">
    <property type="entry name" value="CDC27"/>
    <property type="match status" value="2"/>
</dbReference>
<dbReference type="EMBL" id="HG994589">
    <property type="protein sequence ID" value="CAF2798907.1"/>
    <property type="molecule type" value="Genomic_DNA"/>
</dbReference>
<organism evidence="6 7">
    <name type="scientific">Lepeophtheirus salmonis</name>
    <name type="common">Salmon louse</name>
    <name type="synonym">Caligus salmonis</name>
    <dbReference type="NCBI Taxonomy" id="72036"/>
    <lineage>
        <taxon>Eukaryota</taxon>
        <taxon>Metazoa</taxon>
        <taxon>Ecdysozoa</taxon>
        <taxon>Arthropoda</taxon>
        <taxon>Crustacea</taxon>
        <taxon>Multicrustacea</taxon>
        <taxon>Hexanauplia</taxon>
        <taxon>Copepoda</taxon>
        <taxon>Siphonostomatoida</taxon>
        <taxon>Caligidae</taxon>
        <taxon>Lepeophtheirus</taxon>
    </lineage>
</organism>
<sequence>MDSSNITPGNEAIEEKLHAWLYDDKKTLDYKSLSHELKIHANVAKQSLYNILSKSPSSFKARYSLSGLDAQNVLCVRLVFDEELEATKASLNSLTSIAVHSLSLKDNYNFMLSLGGLATESSEAYSVRSSIRNKTVVCKHPSIQENVSNSKQDIKKIKIEPSTIKKEIKESENDNTNLLKKPLTEIKTKPKEHGSNNKKGIAGLWAKASEKRAVEKENRINEQKEEAQKVKQVVKKRVSKAQGSTSSLSKKRKRIQVISDSESGEEEENEEREDALRTQEAAPPPRKELESESEDEIPSTPTIQEPSTFTKKRKVRKLVKKQYVDDEGYMVTKEEYENKSEEEEKEEEGGRGNVIKSVITKPPPKSPKKMKETTAPKNKQASIMNFFKKK</sequence>
<dbReference type="PANTHER" id="PTHR17598:SF13">
    <property type="entry name" value="DNA POLYMERASE DELTA SUBUNIT 3"/>
    <property type="match status" value="1"/>
</dbReference>
<feature type="compositionally biased region" description="Basic and acidic residues" evidence="5">
    <location>
        <begin position="215"/>
        <end position="229"/>
    </location>
</feature>
<keyword evidence="7" id="KW-1185">Reference proteome</keyword>
<feature type="region of interest" description="Disordered" evidence="5">
    <location>
        <begin position="168"/>
        <end position="203"/>
    </location>
</feature>
<dbReference type="GO" id="GO:0043625">
    <property type="term" value="C:delta DNA polymerase complex"/>
    <property type="evidence" value="ECO:0007669"/>
    <property type="project" value="InterPro"/>
</dbReference>
<gene>
    <name evidence="6" type="ORF">LSAA_2540</name>
</gene>
<keyword evidence="4" id="KW-0539">Nucleus</keyword>
<feature type="compositionally biased region" description="Acidic residues" evidence="5">
    <location>
        <begin position="262"/>
        <end position="273"/>
    </location>
</feature>
<accession>A0A7R8H0X1</accession>
<reference evidence="6" key="1">
    <citation type="submission" date="2021-02" db="EMBL/GenBank/DDBJ databases">
        <authorList>
            <person name="Bekaert M."/>
        </authorList>
    </citation>
    <scope>NUCLEOTIDE SEQUENCE</scope>
    <source>
        <strain evidence="6">IoA-00</strain>
    </source>
</reference>
<dbReference type="InterPro" id="IPR041913">
    <property type="entry name" value="POLD3_sf"/>
</dbReference>
<dbReference type="GO" id="GO:1904161">
    <property type="term" value="P:DNA synthesis involved in UV-damage excision repair"/>
    <property type="evidence" value="ECO:0007669"/>
    <property type="project" value="TreeGrafter"/>
</dbReference>
<dbReference type="AlphaFoldDB" id="A0A7R8H0X1"/>
<evidence type="ECO:0000256" key="1">
    <source>
        <dbReference type="ARBA" id="ARBA00004123"/>
    </source>
</evidence>
<dbReference type="GO" id="GO:0006297">
    <property type="term" value="P:nucleotide-excision repair, DNA gap filling"/>
    <property type="evidence" value="ECO:0007669"/>
    <property type="project" value="TreeGrafter"/>
</dbReference>
<dbReference type="GO" id="GO:0003887">
    <property type="term" value="F:DNA-directed DNA polymerase activity"/>
    <property type="evidence" value="ECO:0007669"/>
    <property type="project" value="TreeGrafter"/>
</dbReference>
<name>A0A7R8H0X1_LEPSM</name>
<evidence type="ECO:0000313" key="7">
    <source>
        <dbReference type="Proteomes" id="UP000675881"/>
    </source>
</evidence>
<evidence type="ECO:0000256" key="2">
    <source>
        <dbReference type="ARBA" id="ARBA00017589"/>
    </source>
</evidence>
<feature type="region of interest" description="Disordered" evidence="5">
    <location>
        <begin position="333"/>
        <end position="390"/>
    </location>
</feature>
<evidence type="ECO:0000256" key="5">
    <source>
        <dbReference type="SAM" id="MobiDB-lite"/>
    </source>
</evidence>
<dbReference type="Proteomes" id="UP000675881">
    <property type="component" value="Chromosome 10"/>
</dbReference>
<feature type="compositionally biased region" description="Polar residues" evidence="5">
    <location>
        <begin position="299"/>
        <end position="309"/>
    </location>
</feature>
<dbReference type="InterPro" id="IPR019038">
    <property type="entry name" value="POLD3"/>
</dbReference>
<feature type="region of interest" description="Disordered" evidence="5">
    <location>
        <begin position="215"/>
        <end position="315"/>
    </location>
</feature>
<feature type="compositionally biased region" description="Basic and acidic residues" evidence="5">
    <location>
        <begin position="182"/>
        <end position="195"/>
    </location>
</feature>
<evidence type="ECO:0000313" key="6">
    <source>
        <dbReference type="EMBL" id="CAF2798907.1"/>
    </source>
</evidence>